<dbReference type="Pfam" id="PF16916">
    <property type="entry name" value="ZT_dimer"/>
    <property type="match status" value="1"/>
</dbReference>
<dbReference type="InterPro" id="IPR027470">
    <property type="entry name" value="Cation_efflux_CTD"/>
</dbReference>
<keyword evidence="1" id="KW-0813">Transport</keyword>
<evidence type="ECO:0000259" key="3">
    <source>
        <dbReference type="Pfam" id="PF16916"/>
    </source>
</evidence>
<dbReference type="EMBL" id="BSYA01000005">
    <property type="protein sequence ID" value="GMG23347.1"/>
    <property type="molecule type" value="Genomic_DNA"/>
</dbReference>
<dbReference type="Proteomes" id="UP001165205">
    <property type="component" value="Unassembled WGS sequence"/>
</dbReference>
<reference evidence="4" key="1">
    <citation type="submission" date="2023-04" db="EMBL/GenBank/DDBJ databases">
        <title>Aspergillus oryzae NBRC 4228.</title>
        <authorList>
            <person name="Ichikawa N."/>
            <person name="Sato H."/>
            <person name="Tonouchi N."/>
        </authorList>
    </citation>
    <scope>NUCLEOTIDE SEQUENCE</scope>
    <source>
        <strain evidence="4">NBRC 4228</strain>
    </source>
</reference>
<feature type="domain" description="Cation efflux protein cytoplasmic" evidence="3">
    <location>
        <begin position="87"/>
        <end position="154"/>
    </location>
</feature>
<organism evidence="4 5">
    <name type="scientific">Aspergillus oryzae</name>
    <name type="common">Yellow koji mold</name>
    <dbReference type="NCBI Taxonomy" id="5062"/>
    <lineage>
        <taxon>Eukaryota</taxon>
        <taxon>Fungi</taxon>
        <taxon>Dikarya</taxon>
        <taxon>Ascomycota</taxon>
        <taxon>Pezizomycotina</taxon>
        <taxon>Eurotiomycetes</taxon>
        <taxon>Eurotiomycetidae</taxon>
        <taxon>Eurotiales</taxon>
        <taxon>Aspergillaceae</taxon>
        <taxon>Aspergillus</taxon>
        <taxon>Aspergillus subgen. Circumdati</taxon>
    </lineage>
</organism>
<accession>A0AAN4Y925</accession>
<proteinExistence type="predicted"/>
<dbReference type="SUPFAM" id="SSF160240">
    <property type="entry name" value="Cation efflux protein cytoplasmic domain-like"/>
    <property type="match status" value="1"/>
</dbReference>
<gene>
    <name evidence="4" type="ORF">Aory04_000081500</name>
</gene>
<feature type="region of interest" description="Disordered" evidence="2">
    <location>
        <begin position="1"/>
        <end position="25"/>
    </location>
</feature>
<dbReference type="InterPro" id="IPR036837">
    <property type="entry name" value="Cation_efflux_CTD_sf"/>
</dbReference>
<dbReference type="PANTHER" id="PTHR43840">
    <property type="entry name" value="MITOCHONDRIAL METAL TRANSPORTER 1-RELATED"/>
    <property type="match status" value="1"/>
</dbReference>
<dbReference type="AlphaFoldDB" id="A0AAN4Y925"/>
<name>A0AAN4Y925_ASPOZ</name>
<dbReference type="GO" id="GO:0008324">
    <property type="term" value="F:monoatomic cation transmembrane transporter activity"/>
    <property type="evidence" value="ECO:0007669"/>
    <property type="project" value="TreeGrafter"/>
</dbReference>
<dbReference type="Gene3D" id="3.30.70.1350">
    <property type="entry name" value="Cation efflux protein, cytoplasmic domain"/>
    <property type="match status" value="1"/>
</dbReference>
<evidence type="ECO:0000256" key="2">
    <source>
        <dbReference type="SAM" id="MobiDB-lite"/>
    </source>
</evidence>
<protein>
    <submittedName>
        <fullName evidence="4">Unnamed protein product</fullName>
    </submittedName>
</protein>
<evidence type="ECO:0000313" key="5">
    <source>
        <dbReference type="Proteomes" id="UP001165205"/>
    </source>
</evidence>
<evidence type="ECO:0000256" key="1">
    <source>
        <dbReference type="ARBA" id="ARBA00022448"/>
    </source>
</evidence>
<comment type="caution">
    <text evidence="4">The sequence shown here is derived from an EMBL/GenBank/DDBJ whole genome shotgun (WGS) entry which is preliminary data.</text>
</comment>
<dbReference type="GO" id="GO:0016020">
    <property type="term" value="C:membrane"/>
    <property type="evidence" value="ECO:0007669"/>
    <property type="project" value="TreeGrafter"/>
</dbReference>
<evidence type="ECO:0000313" key="4">
    <source>
        <dbReference type="EMBL" id="GMG23347.1"/>
    </source>
</evidence>
<sequence length="178" mass="20024">MGGSAGESDARKATRPSAPGTSGKISQTMTYTVEYSRRAQERASDSAVNLVQWWIDLMGVLWLYTSIEECKLLIGVSANSDILKVVIYNLMTHHTAIRAVDIVRANHAGPRLTVEMDVVIDPHENLRKCHDICVDLQNKLQNLLNVDRAFVHIDYETTHRPEHAKMIYNHLAAERTNS</sequence>
<dbReference type="InterPro" id="IPR050291">
    <property type="entry name" value="CDF_Transporter"/>
</dbReference>
<dbReference type="PANTHER" id="PTHR43840:SF12">
    <property type="entry name" value="CATION DIFFUSION FACILITATOR 1 (AFU_ORTHOLOGUE AFUA_1G14440)"/>
    <property type="match status" value="1"/>
</dbReference>